<organism evidence="3 4">
    <name type="scientific">Diacronema lutheri</name>
    <name type="common">Unicellular marine alga</name>
    <name type="synonym">Monochrysis lutheri</name>
    <dbReference type="NCBI Taxonomy" id="2081491"/>
    <lineage>
        <taxon>Eukaryota</taxon>
        <taxon>Haptista</taxon>
        <taxon>Haptophyta</taxon>
        <taxon>Pavlovophyceae</taxon>
        <taxon>Pavlovales</taxon>
        <taxon>Pavlovaceae</taxon>
        <taxon>Diacronema</taxon>
    </lineage>
</organism>
<feature type="signal peptide" evidence="2">
    <location>
        <begin position="1"/>
        <end position="19"/>
    </location>
</feature>
<sequence length="121" mass="12662">MKVAACITVLLAAATPAAGFATGRLPLLARSAMIVTPRIRASGEEARATNSDQTERDATPPPPQPASSVQPSLPEPAGPSLDIRLLPYVLVPLLVLASQLFLTFSRDTLPAEFLGAADMNK</sequence>
<reference evidence="3" key="1">
    <citation type="submission" date="2021-05" db="EMBL/GenBank/DDBJ databases">
        <title>The genome of the haptophyte Pavlova lutheri (Diacronema luteri, Pavlovales) - a model for lipid biosynthesis in eukaryotic algae.</title>
        <authorList>
            <person name="Hulatt C.J."/>
            <person name="Posewitz M.C."/>
        </authorList>
    </citation>
    <scope>NUCLEOTIDE SEQUENCE</scope>
    <source>
        <strain evidence="3">NIVA-4/92</strain>
    </source>
</reference>
<evidence type="ECO:0000313" key="3">
    <source>
        <dbReference type="EMBL" id="KAG8469423.1"/>
    </source>
</evidence>
<dbReference type="EMBL" id="JAGTXO010000002">
    <property type="protein sequence ID" value="KAG8469423.1"/>
    <property type="molecule type" value="Genomic_DNA"/>
</dbReference>
<feature type="region of interest" description="Disordered" evidence="1">
    <location>
        <begin position="40"/>
        <end position="75"/>
    </location>
</feature>
<feature type="chain" id="PRO_5035171659" evidence="2">
    <location>
        <begin position="20"/>
        <end position="121"/>
    </location>
</feature>
<keyword evidence="4" id="KW-1185">Reference proteome</keyword>
<proteinExistence type="predicted"/>
<keyword evidence="2" id="KW-0732">Signal</keyword>
<gene>
    <name evidence="3" type="ORF">KFE25_005878</name>
</gene>
<comment type="caution">
    <text evidence="3">The sequence shown here is derived from an EMBL/GenBank/DDBJ whole genome shotgun (WGS) entry which is preliminary data.</text>
</comment>
<dbReference type="Proteomes" id="UP000751190">
    <property type="component" value="Unassembled WGS sequence"/>
</dbReference>
<evidence type="ECO:0000313" key="4">
    <source>
        <dbReference type="Proteomes" id="UP000751190"/>
    </source>
</evidence>
<evidence type="ECO:0000256" key="1">
    <source>
        <dbReference type="SAM" id="MobiDB-lite"/>
    </source>
</evidence>
<name>A0A8J5XPZ4_DIALT</name>
<evidence type="ECO:0000256" key="2">
    <source>
        <dbReference type="SAM" id="SignalP"/>
    </source>
</evidence>
<dbReference type="AlphaFoldDB" id="A0A8J5XPZ4"/>
<protein>
    <submittedName>
        <fullName evidence="3">Uncharacterized protein</fullName>
    </submittedName>
</protein>
<accession>A0A8J5XPZ4</accession>
<feature type="compositionally biased region" description="Basic and acidic residues" evidence="1">
    <location>
        <begin position="41"/>
        <end position="58"/>
    </location>
</feature>